<dbReference type="EMBL" id="JABSTQ010010409">
    <property type="protein sequence ID" value="KAG0421162.1"/>
    <property type="molecule type" value="Genomic_DNA"/>
</dbReference>
<protein>
    <submittedName>
        <fullName evidence="1">Uncharacterized protein</fullName>
    </submittedName>
</protein>
<name>A0AC60PJV7_IXOPE</name>
<keyword evidence="2" id="KW-1185">Reference proteome</keyword>
<organism evidence="1 2">
    <name type="scientific">Ixodes persulcatus</name>
    <name type="common">Taiga tick</name>
    <dbReference type="NCBI Taxonomy" id="34615"/>
    <lineage>
        <taxon>Eukaryota</taxon>
        <taxon>Metazoa</taxon>
        <taxon>Ecdysozoa</taxon>
        <taxon>Arthropoda</taxon>
        <taxon>Chelicerata</taxon>
        <taxon>Arachnida</taxon>
        <taxon>Acari</taxon>
        <taxon>Parasitiformes</taxon>
        <taxon>Ixodida</taxon>
        <taxon>Ixodoidea</taxon>
        <taxon>Ixodidae</taxon>
        <taxon>Ixodinae</taxon>
        <taxon>Ixodes</taxon>
    </lineage>
</organism>
<dbReference type="Proteomes" id="UP000805193">
    <property type="component" value="Unassembled WGS sequence"/>
</dbReference>
<comment type="caution">
    <text evidence="1">The sequence shown here is derived from an EMBL/GenBank/DDBJ whole genome shotgun (WGS) entry which is preliminary data.</text>
</comment>
<gene>
    <name evidence="1" type="ORF">HPB47_002924</name>
</gene>
<accession>A0AC60PJV7</accession>
<reference evidence="1 2" key="1">
    <citation type="journal article" date="2020" name="Cell">
        <title>Large-Scale Comparative Analyses of Tick Genomes Elucidate Their Genetic Diversity and Vector Capacities.</title>
        <authorList>
            <consortium name="Tick Genome and Microbiome Consortium (TIGMIC)"/>
            <person name="Jia N."/>
            <person name="Wang J."/>
            <person name="Shi W."/>
            <person name="Du L."/>
            <person name="Sun Y."/>
            <person name="Zhan W."/>
            <person name="Jiang J.F."/>
            <person name="Wang Q."/>
            <person name="Zhang B."/>
            <person name="Ji P."/>
            <person name="Bell-Sakyi L."/>
            <person name="Cui X.M."/>
            <person name="Yuan T.T."/>
            <person name="Jiang B.G."/>
            <person name="Yang W.F."/>
            <person name="Lam T.T."/>
            <person name="Chang Q.C."/>
            <person name="Ding S.J."/>
            <person name="Wang X.J."/>
            <person name="Zhu J.G."/>
            <person name="Ruan X.D."/>
            <person name="Zhao L."/>
            <person name="Wei J.T."/>
            <person name="Ye R.Z."/>
            <person name="Que T.C."/>
            <person name="Du C.H."/>
            <person name="Zhou Y.H."/>
            <person name="Cheng J.X."/>
            <person name="Dai P.F."/>
            <person name="Guo W.B."/>
            <person name="Han X.H."/>
            <person name="Huang E.J."/>
            <person name="Li L.F."/>
            <person name="Wei W."/>
            <person name="Gao Y.C."/>
            <person name="Liu J.Z."/>
            <person name="Shao H.Z."/>
            <person name="Wang X."/>
            <person name="Wang C.C."/>
            <person name="Yang T.C."/>
            <person name="Huo Q.B."/>
            <person name="Li W."/>
            <person name="Chen H.Y."/>
            <person name="Chen S.E."/>
            <person name="Zhou L.G."/>
            <person name="Ni X.B."/>
            <person name="Tian J.H."/>
            <person name="Sheng Y."/>
            <person name="Liu T."/>
            <person name="Pan Y.S."/>
            <person name="Xia L.Y."/>
            <person name="Li J."/>
            <person name="Zhao F."/>
            <person name="Cao W.C."/>
        </authorList>
    </citation>
    <scope>NUCLEOTIDE SEQUENCE [LARGE SCALE GENOMIC DNA]</scope>
    <source>
        <strain evidence="1">Iper-2018</strain>
    </source>
</reference>
<proteinExistence type="predicted"/>
<sequence>MGTRRTLLEYASDVVQLCPGEKTAQELYDDLCTVKSFVSLKEMNLDLRCTHSEVNNCYIIDDLVPWNECLCILNLELKETVPGKLGVLPLHHRPLPETSHSKSYLAYTLLHWLLQEHRCIMALELKGEAISWRHKLLFDAMGRCSGLRKLRVTCCNADNTAGCADDLVTTIGALEKLEKLELETLILSLPAQKKLVHNFGHLHSLKSLVLLGVDALDDDKPTDENPSASFLFGEYLANNTSLKKLAIGLGPYQVPQLEAVLQALRESKSLMKLSFEYVKLGTEQLELLSEAVAENTTLRILHFSWFSSSFELKTLAKLIERNAGLHELQGLSLNKTITWLSLVNWQFTELDAAVLGLVLKENVTLNGLLIACDKASSAALVAELGKCIHVNHHLLDFVVKKRSTPEPQVYKQFEIDHVIRRNMSHVHRAVQFVLGRDGQCFAEAFEMLCRSEVLVERVKKAGSLAECEAREKIAERLNHLKMDFMVAVGIVRKSVGCDRPDRGGVQLDQIGIDNWLCIRSYLKAADIKKRSAADQ</sequence>
<evidence type="ECO:0000313" key="1">
    <source>
        <dbReference type="EMBL" id="KAG0421162.1"/>
    </source>
</evidence>
<evidence type="ECO:0000313" key="2">
    <source>
        <dbReference type="Proteomes" id="UP000805193"/>
    </source>
</evidence>